<dbReference type="PROSITE" id="PS51257">
    <property type="entry name" value="PROKAR_LIPOPROTEIN"/>
    <property type="match status" value="1"/>
</dbReference>
<dbReference type="AlphaFoldDB" id="A0A9D2G2U3"/>
<dbReference type="Proteomes" id="UP000824106">
    <property type="component" value="Unassembled WGS sequence"/>
</dbReference>
<accession>A0A9D2G2U3</accession>
<evidence type="ECO:0000256" key="1">
    <source>
        <dbReference type="SAM" id="MobiDB-lite"/>
    </source>
</evidence>
<comment type="caution">
    <text evidence="2">The sequence shown here is derived from an EMBL/GenBank/DDBJ whole genome shotgun (WGS) entry which is preliminary data.</text>
</comment>
<sequence>MKKIAMSLSAILLLSACGDRPPESEEPEEPTEQQSSENVNEQENEIETPENEQTNETEQNENNGSNQNDEEQIITFVPQKSDLDAGLSVESDETLAELEGLVENADYSEIGIEDDVAIQYTGLYYETDDSIQPIFMLTNKTDQSFTNMDMTVSFKSAEGDPVFDQEKFHLSEDEFGILKPYTSMPLYLTIDPTKLETLENISKTRNEQISIDYFDFETVDEAI</sequence>
<gene>
    <name evidence="2" type="ORF">H9808_06205</name>
</gene>
<organism evidence="2 3">
    <name type="scientific">Candidatus Atopostipes pullistercoris</name>
    <dbReference type="NCBI Taxonomy" id="2838467"/>
    <lineage>
        <taxon>Bacteria</taxon>
        <taxon>Bacillati</taxon>
        <taxon>Bacillota</taxon>
        <taxon>Bacilli</taxon>
        <taxon>Lactobacillales</taxon>
        <taxon>Carnobacteriaceae</taxon>
        <taxon>Atopostipes</taxon>
    </lineage>
</organism>
<reference evidence="2" key="1">
    <citation type="journal article" date="2021" name="PeerJ">
        <title>Extensive microbial diversity within the chicken gut microbiome revealed by metagenomics and culture.</title>
        <authorList>
            <person name="Gilroy R."/>
            <person name="Ravi A."/>
            <person name="Getino M."/>
            <person name="Pursley I."/>
            <person name="Horton D.L."/>
            <person name="Alikhan N.F."/>
            <person name="Baker D."/>
            <person name="Gharbi K."/>
            <person name="Hall N."/>
            <person name="Watson M."/>
            <person name="Adriaenssens E.M."/>
            <person name="Foster-Nyarko E."/>
            <person name="Jarju S."/>
            <person name="Secka A."/>
            <person name="Antonio M."/>
            <person name="Oren A."/>
            <person name="Chaudhuri R.R."/>
            <person name="La Ragione R."/>
            <person name="Hildebrand F."/>
            <person name="Pallen M.J."/>
        </authorList>
    </citation>
    <scope>NUCLEOTIDE SEQUENCE</scope>
    <source>
        <strain evidence="2">CHK169-4300</strain>
    </source>
</reference>
<proteinExistence type="predicted"/>
<protein>
    <submittedName>
        <fullName evidence="2">Uncharacterized protein</fullName>
    </submittedName>
</protein>
<name>A0A9D2G2U3_9LACT</name>
<feature type="region of interest" description="Disordered" evidence="1">
    <location>
        <begin position="15"/>
        <end position="68"/>
    </location>
</feature>
<reference evidence="2" key="2">
    <citation type="submission" date="2021-04" db="EMBL/GenBank/DDBJ databases">
        <authorList>
            <person name="Gilroy R."/>
        </authorList>
    </citation>
    <scope>NUCLEOTIDE SEQUENCE</scope>
    <source>
        <strain evidence="2">CHK169-4300</strain>
    </source>
</reference>
<dbReference type="EMBL" id="DXAZ01000097">
    <property type="protein sequence ID" value="HIZ71340.1"/>
    <property type="molecule type" value="Genomic_DNA"/>
</dbReference>
<feature type="compositionally biased region" description="Acidic residues" evidence="1">
    <location>
        <begin position="40"/>
        <end position="59"/>
    </location>
</feature>
<evidence type="ECO:0000313" key="2">
    <source>
        <dbReference type="EMBL" id="HIZ71340.1"/>
    </source>
</evidence>
<evidence type="ECO:0000313" key="3">
    <source>
        <dbReference type="Proteomes" id="UP000824106"/>
    </source>
</evidence>